<keyword evidence="2" id="KW-1185">Reference proteome</keyword>
<evidence type="ECO:0000313" key="2">
    <source>
        <dbReference type="Proteomes" id="UP001307889"/>
    </source>
</evidence>
<protein>
    <submittedName>
        <fullName evidence="1">Uncharacterized protein</fullName>
    </submittedName>
</protein>
<accession>A0ABN7BF83</accession>
<dbReference type="PROSITE" id="PS51257">
    <property type="entry name" value="PROKAR_LIPOPROTEIN"/>
    <property type="match status" value="1"/>
</dbReference>
<reference evidence="1 2" key="1">
    <citation type="submission" date="2023-09" db="EMBL/GenBank/DDBJ databases">
        <title>Nesidiocoris tenuis whole genome shotgun sequence.</title>
        <authorList>
            <person name="Shibata T."/>
            <person name="Shimoda M."/>
            <person name="Kobayashi T."/>
            <person name="Uehara T."/>
        </authorList>
    </citation>
    <scope>NUCLEOTIDE SEQUENCE [LARGE SCALE GENOMIC DNA]</scope>
    <source>
        <strain evidence="1 2">Japan</strain>
    </source>
</reference>
<evidence type="ECO:0000313" key="1">
    <source>
        <dbReference type="EMBL" id="BET02997.1"/>
    </source>
</evidence>
<dbReference type="EMBL" id="AP028923">
    <property type="protein sequence ID" value="BET02997.1"/>
    <property type="molecule type" value="Genomic_DNA"/>
</dbReference>
<name>A0ABN7BF83_9HEMI</name>
<organism evidence="1 2">
    <name type="scientific">Nesidiocoris tenuis</name>
    <dbReference type="NCBI Taxonomy" id="355587"/>
    <lineage>
        <taxon>Eukaryota</taxon>
        <taxon>Metazoa</taxon>
        <taxon>Ecdysozoa</taxon>
        <taxon>Arthropoda</taxon>
        <taxon>Hexapoda</taxon>
        <taxon>Insecta</taxon>
        <taxon>Pterygota</taxon>
        <taxon>Neoptera</taxon>
        <taxon>Paraneoptera</taxon>
        <taxon>Hemiptera</taxon>
        <taxon>Heteroptera</taxon>
        <taxon>Panheteroptera</taxon>
        <taxon>Cimicomorpha</taxon>
        <taxon>Miridae</taxon>
        <taxon>Dicyphina</taxon>
        <taxon>Nesidiocoris</taxon>
    </lineage>
</organism>
<dbReference type="Proteomes" id="UP001307889">
    <property type="component" value="Chromosome 15"/>
</dbReference>
<gene>
    <name evidence="1" type="ORF">NTJ_15815</name>
</gene>
<proteinExistence type="predicted"/>
<sequence>MLGVKSGWTTSGVSSGGCWTCYRCICERTMVGLRGDNDNAKGVSHCPDDSQQYEAIRIEGPIGQANTNLNGRQSIRPVTLFIVGR</sequence>